<accession>A0ACC3SIA1</accession>
<sequence>MTELTPSGHCDDSASLRYLQQRTVRGSAASRCRERLDCTSRTSDVDTEKIVWQDQGVNHENNFYTSTDVDRLGLALSQEHTPSEVMLALPASTMDAFYAALPTNGLRIGIPIALSWYTPRNIGCRSPRLNSPYRDPRLKSSDSSWTKSENLSFFVVLRADSHAKATPPVVGYSRVNVDDWSNQEPRRPSMMCATNMVPAPHELAHRASTGELCLLGVSPALNCGAEVLSNLQPGRRPAVLNYGGKQDA</sequence>
<keyword evidence="2" id="KW-1185">Reference proteome</keyword>
<evidence type="ECO:0000313" key="1">
    <source>
        <dbReference type="EMBL" id="KAK8214813.1"/>
    </source>
</evidence>
<organism evidence="1 2">
    <name type="scientific">Zalaria obscura</name>
    <dbReference type="NCBI Taxonomy" id="2024903"/>
    <lineage>
        <taxon>Eukaryota</taxon>
        <taxon>Fungi</taxon>
        <taxon>Dikarya</taxon>
        <taxon>Ascomycota</taxon>
        <taxon>Pezizomycotina</taxon>
        <taxon>Dothideomycetes</taxon>
        <taxon>Dothideomycetidae</taxon>
        <taxon>Dothideales</taxon>
        <taxon>Zalariaceae</taxon>
        <taxon>Zalaria</taxon>
    </lineage>
</organism>
<comment type="caution">
    <text evidence="1">The sequence shown here is derived from an EMBL/GenBank/DDBJ whole genome shotgun (WGS) entry which is preliminary data.</text>
</comment>
<evidence type="ECO:0000313" key="2">
    <source>
        <dbReference type="Proteomes" id="UP001320706"/>
    </source>
</evidence>
<reference evidence="1" key="1">
    <citation type="submission" date="2024-02" db="EMBL/GenBank/DDBJ databases">
        <title>Metagenome Assembled Genome of Zalaria obscura JY119.</title>
        <authorList>
            <person name="Vighnesh L."/>
            <person name="Jagadeeshwari U."/>
            <person name="Venkata Ramana C."/>
            <person name="Sasikala C."/>
        </authorList>
    </citation>
    <scope>NUCLEOTIDE SEQUENCE</scope>
    <source>
        <strain evidence="1">JY119</strain>
    </source>
</reference>
<proteinExistence type="predicted"/>
<gene>
    <name evidence="1" type="ORF">M8818_002396</name>
</gene>
<dbReference type="EMBL" id="JAMKPW020000010">
    <property type="protein sequence ID" value="KAK8214813.1"/>
    <property type="molecule type" value="Genomic_DNA"/>
</dbReference>
<dbReference type="Proteomes" id="UP001320706">
    <property type="component" value="Unassembled WGS sequence"/>
</dbReference>
<name>A0ACC3SIA1_9PEZI</name>
<protein>
    <submittedName>
        <fullName evidence="1">Uncharacterized protein</fullName>
    </submittedName>
</protein>